<proteinExistence type="predicted"/>
<dbReference type="Proteomes" id="UP001059380">
    <property type="component" value="Chromosome"/>
</dbReference>
<dbReference type="AlphaFoldDB" id="A0A9J7BMR9"/>
<organism evidence="2 3">
    <name type="scientific">Occallatibacter riparius</name>
    <dbReference type="NCBI Taxonomy" id="1002689"/>
    <lineage>
        <taxon>Bacteria</taxon>
        <taxon>Pseudomonadati</taxon>
        <taxon>Acidobacteriota</taxon>
        <taxon>Terriglobia</taxon>
        <taxon>Terriglobales</taxon>
        <taxon>Acidobacteriaceae</taxon>
        <taxon>Occallatibacter</taxon>
    </lineage>
</organism>
<evidence type="ECO:0000313" key="3">
    <source>
        <dbReference type="Proteomes" id="UP001059380"/>
    </source>
</evidence>
<sequence>MKAMVLAAGLGTRLRPLTNDRPKALVEVGGRTMLEITLERLRAFGVREVIVNVHHYADMMIEYLRAHQNFGMRIEVSREEELLDTGGGIKKAAWFFLEDGRDEPFLVHNVDVMSTIDLTALTRAHSDRDALATLAVQDRTTSRYLLFDEEGQLCGRRAARDGVPEMVRTCAEAKALAFSGIHVMSPRLLKRMSEDGAFSIIATYLRLAGEGERILVFRADAYQWRDLGKPENVAEAARELKS</sequence>
<evidence type="ECO:0000259" key="1">
    <source>
        <dbReference type="Pfam" id="PF00483"/>
    </source>
</evidence>
<dbReference type="InterPro" id="IPR005835">
    <property type="entry name" value="NTP_transferase_dom"/>
</dbReference>
<accession>A0A9J7BMR9</accession>
<protein>
    <submittedName>
        <fullName evidence="2">Nucleotidyltransferase family protein</fullName>
    </submittedName>
</protein>
<dbReference type="SUPFAM" id="SSF53448">
    <property type="entry name" value="Nucleotide-diphospho-sugar transferases"/>
    <property type="match status" value="1"/>
</dbReference>
<dbReference type="RefSeq" id="WP_260793439.1">
    <property type="nucleotide sequence ID" value="NZ_CP093313.1"/>
</dbReference>
<keyword evidence="3" id="KW-1185">Reference proteome</keyword>
<gene>
    <name evidence="2" type="ORF">MOP44_25675</name>
</gene>
<reference evidence="2" key="1">
    <citation type="submission" date="2021-04" db="EMBL/GenBank/DDBJ databases">
        <title>Phylogenetic analysis of Acidobacteriaceae.</title>
        <authorList>
            <person name="Qiu L."/>
            <person name="Zhang Q."/>
        </authorList>
    </citation>
    <scope>NUCLEOTIDE SEQUENCE</scope>
    <source>
        <strain evidence="2">DSM 25168</strain>
    </source>
</reference>
<name>A0A9J7BMR9_9BACT</name>
<feature type="domain" description="Nucleotidyl transferase" evidence="1">
    <location>
        <begin position="2"/>
        <end position="240"/>
    </location>
</feature>
<evidence type="ECO:0000313" key="2">
    <source>
        <dbReference type="EMBL" id="UWZ83935.1"/>
    </source>
</evidence>
<dbReference type="PANTHER" id="PTHR22572">
    <property type="entry name" value="SUGAR-1-PHOSPHATE GUANYL TRANSFERASE"/>
    <property type="match status" value="1"/>
</dbReference>
<dbReference type="KEGG" id="orp:MOP44_25675"/>
<dbReference type="Gene3D" id="3.90.550.10">
    <property type="entry name" value="Spore Coat Polysaccharide Biosynthesis Protein SpsA, Chain A"/>
    <property type="match status" value="1"/>
</dbReference>
<dbReference type="EMBL" id="CP093313">
    <property type="protein sequence ID" value="UWZ83935.1"/>
    <property type="molecule type" value="Genomic_DNA"/>
</dbReference>
<dbReference type="InterPro" id="IPR050486">
    <property type="entry name" value="Mannose-1P_guanyltransferase"/>
</dbReference>
<dbReference type="InterPro" id="IPR029044">
    <property type="entry name" value="Nucleotide-diphossugar_trans"/>
</dbReference>
<dbReference type="CDD" id="cd06422">
    <property type="entry name" value="NTP_transferase_like_1"/>
    <property type="match status" value="1"/>
</dbReference>
<dbReference type="Pfam" id="PF00483">
    <property type="entry name" value="NTP_transferase"/>
    <property type="match status" value="1"/>
</dbReference>